<dbReference type="AlphaFoldDB" id="A0A9P7G1K8"/>
<gene>
    <name evidence="1" type="ORF">DXG03_003943</name>
</gene>
<keyword evidence="2" id="KW-1185">Reference proteome</keyword>
<accession>A0A9P7G1K8</accession>
<evidence type="ECO:0000313" key="1">
    <source>
        <dbReference type="EMBL" id="KAG5641933.1"/>
    </source>
</evidence>
<name>A0A9P7G1K8_9AGAR</name>
<proteinExistence type="predicted"/>
<protein>
    <submittedName>
        <fullName evidence="1">Uncharacterized protein</fullName>
    </submittedName>
</protein>
<reference evidence="1" key="1">
    <citation type="submission" date="2020-07" db="EMBL/GenBank/DDBJ databases">
        <authorList>
            <person name="Nieuwenhuis M."/>
            <person name="Van De Peppel L.J.J."/>
        </authorList>
    </citation>
    <scope>NUCLEOTIDE SEQUENCE</scope>
    <source>
        <strain evidence="1">AP01</strain>
        <tissue evidence="1">Mycelium</tissue>
    </source>
</reference>
<dbReference type="EMBL" id="JABCKV010000232">
    <property type="protein sequence ID" value="KAG5641933.1"/>
    <property type="molecule type" value="Genomic_DNA"/>
</dbReference>
<comment type="caution">
    <text evidence="1">The sequence shown here is derived from an EMBL/GenBank/DDBJ whole genome shotgun (WGS) entry which is preliminary data.</text>
</comment>
<reference evidence="1" key="2">
    <citation type="submission" date="2021-10" db="EMBL/GenBank/DDBJ databases">
        <title>Phylogenomics reveals ancestral predisposition of the termite-cultivated fungus Termitomyces towards a domesticated lifestyle.</title>
        <authorList>
            <person name="Auxier B."/>
            <person name="Grum-Grzhimaylo A."/>
            <person name="Cardenas M.E."/>
            <person name="Lodge J.D."/>
            <person name="Laessoe T."/>
            <person name="Pedersen O."/>
            <person name="Smith M.E."/>
            <person name="Kuyper T.W."/>
            <person name="Franco-Molano E.A."/>
            <person name="Baroni T.J."/>
            <person name="Aanen D.K."/>
        </authorList>
    </citation>
    <scope>NUCLEOTIDE SEQUENCE</scope>
    <source>
        <strain evidence="1">AP01</strain>
        <tissue evidence="1">Mycelium</tissue>
    </source>
</reference>
<sequence>MWGVHLKADPPPDAFLLSRLRPAVALADAGIPCVVWGEEALAWIHGVPTYTYQTLHLLVPLPHLHSASITLTRALPDYAPDDPAADYRIPPWVFSVGEKETFKARAQFPNGSPLSVRLTHTRFASVVEDPLGYRNTGTLDHILLTPDSFFHLSATDPASLVSLPPSTPPSLSIVRFPSLPTMYDALFSTINAPERPEYSTWLWQQLRTYLAYLHLYCFSEYVKGWYKELEDLPEPIREVGLALRPENQARFWKMWLRDEPYSDDSDSDDDW</sequence>
<dbReference type="OrthoDB" id="2730545at2759"/>
<dbReference type="Proteomes" id="UP000775547">
    <property type="component" value="Unassembled WGS sequence"/>
</dbReference>
<evidence type="ECO:0000313" key="2">
    <source>
        <dbReference type="Proteomes" id="UP000775547"/>
    </source>
</evidence>
<organism evidence="1 2">
    <name type="scientific">Asterophora parasitica</name>
    <dbReference type="NCBI Taxonomy" id="117018"/>
    <lineage>
        <taxon>Eukaryota</taxon>
        <taxon>Fungi</taxon>
        <taxon>Dikarya</taxon>
        <taxon>Basidiomycota</taxon>
        <taxon>Agaricomycotina</taxon>
        <taxon>Agaricomycetes</taxon>
        <taxon>Agaricomycetidae</taxon>
        <taxon>Agaricales</taxon>
        <taxon>Tricholomatineae</taxon>
        <taxon>Lyophyllaceae</taxon>
        <taxon>Asterophora</taxon>
    </lineage>
</organism>